<feature type="domain" description="Calcineurin-like phosphoesterase" evidence="1">
    <location>
        <begin position="1"/>
        <end position="198"/>
    </location>
</feature>
<dbReference type="PANTHER" id="PTHR30337:SF0">
    <property type="entry name" value="NUCLEASE SBCCD SUBUNIT D"/>
    <property type="match status" value="1"/>
</dbReference>
<protein>
    <submittedName>
        <fullName evidence="2">3',5'-cyclic adenosine monophosphate phosphodiesterase CpdA</fullName>
        <ecNumber evidence="2">3.1.4.17</ecNumber>
    </submittedName>
</protein>
<dbReference type="Gene3D" id="3.60.21.10">
    <property type="match status" value="1"/>
</dbReference>
<reference evidence="2 3" key="1">
    <citation type="submission" date="2016-02" db="EMBL/GenBank/DDBJ databases">
        <title>Genome sequence of Tissierella creatinophila DSM 6911.</title>
        <authorList>
            <person name="Poehlein A."/>
            <person name="Daniel R."/>
        </authorList>
    </citation>
    <scope>NUCLEOTIDE SEQUENCE [LARGE SCALE GENOMIC DNA]</scope>
    <source>
        <strain evidence="2 3">DSM 6911</strain>
    </source>
</reference>
<dbReference type="SUPFAM" id="SSF56300">
    <property type="entry name" value="Metallo-dependent phosphatases"/>
    <property type="match status" value="1"/>
</dbReference>
<dbReference type="InterPro" id="IPR029052">
    <property type="entry name" value="Metallo-depent_PP-like"/>
</dbReference>
<dbReference type="GO" id="GO:0004114">
    <property type="term" value="F:3',5'-cyclic-nucleotide phosphodiesterase activity"/>
    <property type="evidence" value="ECO:0007669"/>
    <property type="project" value="UniProtKB-EC"/>
</dbReference>
<dbReference type="Proteomes" id="UP000186112">
    <property type="component" value="Unassembled WGS sequence"/>
</dbReference>
<accession>A0A1U7M3K3</accession>
<gene>
    <name evidence="2" type="primary">cpdA_3</name>
    <name evidence="2" type="ORF">TICRE_23780</name>
</gene>
<evidence type="ECO:0000313" key="2">
    <source>
        <dbReference type="EMBL" id="OLS01778.1"/>
    </source>
</evidence>
<name>A0A1U7M3K3_TISCR</name>
<keyword evidence="2" id="KW-0378">Hydrolase</keyword>
<comment type="caution">
    <text evidence="2">The sequence shown here is derived from an EMBL/GenBank/DDBJ whole genome shotgun (WGS) entry which is preliminary data.</text>
</comment>
<dbReference type="Pfam" id="PF00149">
    <property type="entry name" value="Metallophos"/>
    <property type="match status" value="1"/>
</dbReference>
<dbReference type="InterPro" id="IPR050535">
    <property type="entry name" value="DNA_Repair-Maintenance_Comp"/>
</dbReference>
<proteinExistence type="predicted"/>
<keyword evidence="3" id="KW-1185">Reference proteome</keyword>
<sequence length="327" mass="37650">MRILFFTDSHIRGTTPKNRKDDFTNTLEKKFNEIVEIIDKENIDYVIHGGDLFDRPDVSISLVSKFSKILNEIKVPIYIISGNHDIFGLNPKTLNRTMLGLICELKVLNIIDTNEKIILKKDKVKVQLTGQPYTYNIDDSNDKSPYIVKDIEPGCDFSIHVVHGMLLDKPFIKGIPYTLVEDIKETLADITLSGHYHSGFEKVKIDGKYFLNPGSIVRVSNSLREIKRKPKVAIIDLEKDLNISYKYLSTALDGEEVLDRKEIENSIYRRERMYEFKQTIDNAMNFEKIDINDVLMGVSNAEKVDEKVKKEALKRISLIQMRNMTGE</sequence>
<dbReference type="EMBL" id="LTDM01000064">
    <property type="protein sequence ID" value="OLS01778.1"/>
    <property type="molecule type" value="Genomic_DNA"/>
</dbReference>
<dbReference type="InterPro" id="IPR004843">
    <property type="entry name" value="Calcineurin-like_PHP"/>
</dbReference>
<organism evidence="2 3">
    <name type="scientific">Tissierella creatinophila DSM 6911</name>
    <dbReference type="NCBI Taxonomy" id="1123403"/>
    <lineage>
        <taxon>Bacteria</taxon>
        <taxon>Bacillati</taxon>
        <taxon>Bacillota</taxon>
        <taxon>Tissierellia</taxon>
        <taxon>Tissierellales</taxon>
        <taxon>Tissierellaceae</taxon>
        <taxon>Tissierella</taxon>
    </lineage>
</organism>
<dbReference type="EC" id="3.1.4.17" evidence="2"/>
<evidence type="ECO:0000313" key="3">
    <source>
        <dbReference type="Proteomes" id="UP000186112"/>
    </source>
</evidence>
<dbReference type="RefSeq" id="WP_075728327.1">
    <property type="nucleotide sequence ID" value="NZ_LTDM01000064.1"/>
</dbReference>
<dbReference type="OrthoDB" id="9773856at2"/>
<dbReference type="PANTHER" id="PTHR30337">
    <property type="entry name" value="COMPONENT OF ATP-DEPENDENT DSDNA EXONUCLEASE"/>
    <property type="match status" value="1"/>
</dbReference>
<evidence type="ECO:0000259" key="1">
    <source>
        <dbReference type="Pfam" id="PF00149"/>
    </source>
</evidence>
<dbReference type="AlphaFoldDB" id="A0A1U7M3K3"/>